<dbReference type="OrthoDB" id="5327148at2759"/>
<feature type="compositionally biased region" description="Low complexity" evidence="1">
    <location>
        <begin position="188"/>
        <end position="197"/>
    </location>
</feature>
<feature type="transmembrane region" description="Helical" evidence="2">
    <location>
        <begin position="20"/>
        <end position="40"/>
    </location>
</feature>
<evidence type="ECO:0000313" key="4">
    <source>
        <dbReference type="EMBL" id="KAF2845777.1"/>
    </source>
</evidence>
<feature type="region of interest" description="Disordered" evidence="1">
    <location>
        <begin position="187"/>
        <end position="231"/>
    </location>
</feature>
<feature type="transmembrane region" description="Helical" evidence="2">
    <location>
        <begin position="126"/>
        <end position="148"/>
    </location>
</feature>
<gene>
    <name evidence="4" type="ORF">T440DRAFT_257711</name>
</gene>
<dbReference type="EMBL" id="MU006342">
    <property type="protein sequence ID" value="KAF2845777.1"/>
    <property type="molecule type" value="Genomic_DNA"/>
</dbReference>
<evidence type="ECO:0000313" key="5">
    <source>
        <dbReference type="Proteomes" id="UP000799423"/>
    </source>
</evidence>
<proteinExistence type="predicted"/>
<protein>
    <recommendedName>
        <fullName evidence="3">DUF7598 domain-containing protein</fullName>
    </recommendedName>
</protein>
<evidence type="ECO:0000256" key="2">
    <source>
        <dbReference type="SAM" id="Phobius"/>
    </source>
</evidence>
<keyword evidence="2" id="KW-0812">Transmembrane</keyword>
<evidence type="ECO:0000259" key="3">
    <source>
        <dbReference type="Pfam" id="PF24535"/>
    </source>
</evidence>
<keyword evidence="5" id="KW-1185">Reference proteome</keyword>
<evidence type="ECO:0000256" key="1">
    <source>
        <dbReference type="SAM" id="MobiDB-lite"/>
    </source>
</evidence>
<organism evidence="4 5">
    <name type="scientific">Plenodomus tracheiphilus IPT5</name>
    <dbReference type="NCBI Taxonomy" id="1408161"/>
    <lineage>
        <taxon>Eukaryota</taxon>
        <taxon>Fungi</taxon>
        <taxon>Dikarya</taxon>
        <taxon>Ascomycota</taxon>
        <taxon>Pezizomycotina</taxon>
        <taxon>Dothideomycetes</taxon>
        <taxon>Pleosporomycetidae</taxon>
        <taxon>Pleosporales</taxon>
        <taxon>Pleosporineae</taxon>
        <taxon>Leptosphaeriaceae</taxon>
        <taxon>Plenodomus</taxon>
    </lineage>
</organism>
<accession>A0A6A7ATT1</accession>
<dbReference type="AlphaFoldDB" id="A0A6A7ATT1"/>
<feature type="transmembrane region" description="Helical" evidence="2">
    <location>
        <begin position="49"/>
        <end position="68"/>
    </location>
</feature>
<feature type="transmembrane region" description="Helical" evidence="2">
    <location>
        <begin position="88"/>
        <end position="106"/>
    </location>
</feature>
<keyword evidence="2" id="KW-0472">Membrane</keyword>
<keyword evidence="2" id="KW-1133">Transmembrane helix</keyword>
<dbReference type="Proteomes" id="UP000799423">
    <property type="component" value="Unassembled WGS sequence"/>
</dbReference>
<feature type="region of interest" description="Disordered" evidence="1">
    <location>
        <begin position="258"/>
        <end position="278"/>
    </location>
</feature>
<name>A0A6A7ATT1_9PLEO</name>
<feature type="compositionally biased region" description="Polar residues" evidence="1">
    <location>
        <begin position="258"/>
        <end position="271"/>
    </location>
</feature>
<reference evidence="4" key="1">
    <citation type="submission" date="2020-01" db="EMBL/GenBank/DDBJ databases">
        <authorList>
            <consortium name="DOE Joint Genome Institute"/>
            <person name="Haridas S."/>
            <person name="Albert R."/>
            <person name="Binder M."/>
            <person name="Bloem J."/>
            <person name="Labutti K."/>
            <person name="Salamov A."/>
            <person name="Andreopoulos B."/>
            <person name="Baker S.E."/>
            <person name="Barry K."/>
            <person name="Bills G."/>
            <person name="Bluhm B.H."/>
            <person name="Cannon C."/>
            <person name="Castanera R."/>
            <person name="Culley D.E."/>
            <person name="Daum C."/>
            <person name="Ezra D."/>
            <person name="Gonzalez J.B."/>
            <person name="Henrissat B."/>
            <person name="Kuo A."/>
            <person name="Liang C."/>
            <person name="Lipzen A."/>
            <person name="Lutzoni F."/>
            <person name="Magnuson J."/>
            <person name="Mondo S."/>
            <person name="Nolan M."/>
            <person name="Ohm R."/>
            <person name="Pangilinan J."/>
            <person name="Park H.-J."/>
            <person name="Ramirez L."/>
            <person name="Alfaro M."/>
            <person name="Sun H."/>
            <person name="Tritt A."/>
            <person name="Yoshinaga Y."/>
            <person name="Zwiers L.-H."/>
            <person name="Turgeon B.G."/>
            <person name="Goodwin S.B."/>
            <person name="Spatafora J.W."/>
            <person name="Crous P.W."/>
            <person name="Grigoriev I.V."/>
        </authorList>
    </citation>
    <scope>NUCLEOTIDE SEQUENCE</scope>
    <source>
        <strain evidence="4">IPT5</strain>
    </source>
</reference>
<dbReference type="Pfam" id="PF24535">
    <property type="entry name" value="DUF7598"/>
    <property type="match status" value="1"/>
</dbReference>
<feature type="domain" description="DUF7598" evidence="3">
    <location>
        <begin position="13"/>
        <end position="147"/>
    </location>
</feature>
<sequence length="350" mass="39007">MALLSAEHLAGPGYIILNVLRGLNIIALSSVVASSIVMLVKTFVISKFFFFDATSHVITAIAGLFLIVSECSLFRNFFARNWPLLSSAHGFVTLGCAMMAIGLNMLGNMNKQATSQESLGMPFWRLLLASGILAIVIGFFNVVASFVFRDKARNITARRVRSRGAMTLQEDIETASSYDPKHKAFTISTHHTGSSSSRTNMHHSPPLRTGTPPVDFGSPQPASPITNDKESATQNHLNDFNFSPLRAFRTARQSFLPSYHSTSPTTATQPKPSFFSHRPCSSIYSRTTSGEPQKKRFWQRQREEQEEEVARMPEISYPLNVNPQFAHLVKPNLAHHPSVRRPEVTEWDKI</sequence>
<dbReference type="InterPro" id="IPR056019">
    <property type="entry name" value="DUF7598"/>
</dbReference>